<organism evidence="2 3">
    <name type="scientific">Pristionchus mayeri</name>
    <dbReference type="NCBI Taxonomy" id="1317129"/>
    <lineage>
        <taxon>Eukaryota</taxon>
        <taxon>Metazoa</taxon>
        <taxon>Ecdysozoa</taxon>
        <taxon>Nematoda</taxon>
        <taxon>Chromadorea</taxon>
        <taxon>Rhabditida</taxon>
        <taxon>Rhabditina</taxon>
        <taxon>Diplogasteromorpha</taxon>
        <taxon>Diplogasteroidea</taxon>
        <taxon>Neodiplogasteridae</taxon>
        <taxon>Pristionchus</taxon>
    </lineage>
</organism>
<proteinExistence type="predicted"/>
<keyword evidence="3" id="KW-1185">Reference proteome</keyword>
<reference evidence="3" key="1">
    <citation type="submission" date="2022-10" db="EMBL/GenBank/DDBJ databases">
        <title>Genome assembly of Pristionchus species.</title>
        <authorList>
            <person name="Yoshida K."/>
            <person name="Sommer R.J."/>
        </authorList>
    </citation>
    <scope>NUCLEOTIDE SEQUENCE [LARGE SCALE GENOMIC DNA]</scope>
    <source>
        <strain evidence="3">RS5460</strain>
    </source>
</reference>
<feature type="region of interest" description="Disordered" evidence="1">
    <location>
        <begin position="26"/>
        <end position="89"/>
    </location>
</feature>
<evidence type="ECO:0000313" key="3">
    <source>
        <dbReference type="Proteomes" id="UP001328107"/>
    </source>
</evidence>
<feature type="non-terminal residue" evidence="2">
    <location>
        <position position="1"/>
    </location>
</feature>
<accession>A0AAN5D4Y2</accession>
<feature type="compositionally biased region" description="Basic and acidic residues" evidence="1">
    <location>
        <begin position="64"/>
        <end position="78"/>
    </location>
</feature>
<feature type="compositionally biased region" description="Polar residues" evidence="1">
    <location>
        <begin position="35"/>
        <end position="55"/>
    </location>
</feature>
<dbReference type="AlphaFoldDB" id="A0AAN5D4Y2"/>
<name>A0AAN5D4Y2_9BILA</name>
<dbReference type="Proteomes" id="UP001328107">
    <property type="component" value="Unassembled WGS sequence"/>
</dbReference>
<dbReference type="EMBL" id="BTRK01000006">
    <property type="protein sequence ID" value="GMR56916.1"/>
    <property type="molecule type" value="Genomic_DNA"/>
</dbReference>
<evidence type="ECO:0000256" key="1">
    <source>
        <dbReference type="SAM" id="MobiDB-lite"/>
    </source>
</evidence>
<sequence>LCHRAEITYSRCGGIRYQGRISQNRRRISQKRNHGQINQRRSINPLSPAVGSQYQPAAAARAHRRDEEFRAPHEESTVGHDAATAAAPAAAVPRAVAPLCRTGCRRR</sequence>
<protein>
    <submittedName>
        <fullName evidence="2">Uncharacterized protein</fullName>
    </submittedName>
</protein>
<evidence type="ECO:0000313" key="2">
    <source>
        <dbReference type="EMBL" id="GMR56916.1"/>
    </source>
</evidence>
<comment type="caution">
    <text evidence="2">The sequence shown here is derived from an EMBL/GenBank/DDBJ whole genome shotgun (WGS) entry which is preliminary data.</text>
</comment>
<gene>
    <name evidence="2" type="ORF">PMAYCL1PPCAC_27111</name>
</gene>